<gene>
    <name evidence="4" type="ORF">A2311_00730</name>
</gene>
<evidence type="ECO:0000313" key="5">
    <source>
        <dbReference type="Proteomes" id="UP000178951"/>
    </source>
</evidence>
<proteinExistence type="predicted"/>
<dbReference type="EMBL" id="MEUF01000079">
    <property type="protein sequence ID" value="OGC32389.1"/>
    <property type="molecule type" value="Genomic_DNA"/>
</dbReference>
<dbReference type="InterPro" id="IPR050218">
    <property type="entry name" value="LptD"/>
</dbReference>
<comment type="caution">
    <text evidence="4">The sequence shown here is derived from an EMBL/GenBank/DDBJ whole genome shotgun (WGS) entry which is preliminary data.</text>
</comment>
<evidence type="ECO:0000256" key="2">
    <source>
        <dbReference type="SAM" id="Phobius"/>
    </source>
</evidence>
<organism evidence="4 5">
    <name type="scientific">candidate division WOR-1 bacterium RIFOXYB2_FULL_48_7</name>
    <dbReference type="NCBI Taxonomy" id="1802583"/>
    <lineage>
        <taxon>Bacteria</taxon>
        <taxon>Bacillati</taxon>
        <taxon>Saganbacteria</taxon>
    </lineage>
</organism>
<dbReference type="GO" id="GO:0009279">
    <property type="term" value="C:cell outer membrane"/>
    <property type="evidence" value="ECO:0007669"/>
    <property type="project" value="TreeGrafter"/>
</dbReference>
<dbReference type="GO" id="GO:1990351">
    <property type="term" value="C:transporter complex"/>
    <property type="evidence" value="ECO:0007669"/>
    <property type="project" value="TreeGrafter"/>
</dbReference>
<feature type="domain" description="Organic solvent tolerance-like N-terminal" evidence="3">
    <location>
        <begin position="250"/>
        <end position="396"/>
    </location>
</feature>
<keyword evidence="2" id="KW-0472">Membrane</keyword>
<dbReference type="Gene3D" id="2.60.450.10">
    <property type="entry name" value="Lipopolysaccharide (LPS) transport protein A like domain"/>
    <property type="match status" value="3"/>
</dbReference>
<dbReference type="Pfam" id="PF03968">
    <property type="entry name" value="LptD_N"/>
    <property type="match status" value="1"/>
</dbReference>
<dbReference type="PANTHER" id="PTHR30189:SF1">
    <property type="entry name" value="LPS-ASSEMBLY PROTEIN LPTD"/>
    <property type="match status" value="1"/>
</dbReference>
<sequence>MEENISWKIVYLATTFSLLVLGIAYYLIAPHDNTFFSEEKINKIAQFSQTRIEGRKEGKRSWEFLASQGWTDKQEQITYLKNVKNGLVFNRDEKLTVKQLVAPLIKIHRKADLIEALGKPPGSKGKSTLTALVDMGKMSQENDQKADWARLQADRIAFFPNEKRAEFAGQVKLFKKKNTILANRIDLDSDHKIARLSGEVIVVRQNGLVTAGQGEYFGDQEQLNITDKVALSLQENKIKSIINCHQATIYNDTQKDISFNGQVIAQQGKKLARGNTGIYSSQKKTLLLEGQTETILEKGADILNKQAVTHLDNPDVKELLKNKTVVLADKITFSTKTGDAKAVGNVFVTQKGKEAKATTADYNDNNETLTLTGNVFLKRGQDWLECREVIISINKETFEALGVNQSKLSF</sequence>
<reference evidence="4 5" key="1">
    <citation type="journal article" date="2016" name="Nat. Commun.">
        <title>Thousands of microbial genomes shed light on interconnected biogeochemical processes in an aquifer system.</title>
        <authorList>
            <person name="Anantharaman K."/>
            <person name="Brown C.T."/>
            <person name="Hug L.A."/>
            <person name="Sharon I."/>
            <person name="Castelle C.J."/>
            <person name="Probst A.J."/>
            <person name="Thomas B.C."/>
            <person name="Singh A."/>
            <person name="Wilkins M.J."/>
            <person name="Karaoz U."/>
            <person name="Brodie E.L."/>
            <person name="Williams K.H."/>
            <person name="Hubbard S.S."/>
            <person name="Banfield J.F."/>
        </authorList>
    </citation>
    <scope>NUCLEOTIDE SEQUENCE [LARGE SCALE GENOMIC DNA]</scope>
</reference>
<protein>
    <recommendedName>
        <fullName evidence="3">Organic solvent tolerance-like N-terminal domain-containing protein</fullName>
    </recommendedName>
</protein>
<evidence type="ECO:0000313" key="4">
    <source>
        <dbReference type="EMBL" id="OGC32389.1"/>
    </source>
</evidence>
<dbReference type="STRING" id="1802583.A2311_00730"/>
<accession>A0A1F4TIK4</accession>
<evidence type="ECO:0000256" key="1">
    <source>
        <dbReference type="ARBA" id="ARBA00023237"/>
    </source>
</evidence>
<dbReference type="InterPro" id="IPR005653">
    <property type="entry name" value="OstA-like_N"/>
</dbReference>
<dbReference type="Proteomes" id="UP000178951">
    <property type="component" value="Unassembled WGS sequence"/>
</dbReference>
<keyword evidence="2" id="KW-1133">Transmembrane helix</keyword>
<dbReference type="PANTHER" id="PTHR30189">
    <property type="entry name" value="LPS-ASSEMBLY PROTEIN"/>
    <property type="match status" value="1"/>
</dbReference>
<keyword evidence="1" id="KW-0998">Cell outer membrane</keyword>
<evidence type="ECO:0000259" key="3">
    <source>
        <dbReference type="Pfam" id="PF03968"/>
    </source>
</evidence>
<feature type="transmembrane region" description="Helical" evidence="2">
    <location>
        <begin position="9"/>
        <end position="28"/>
    </location>
</feature>
<name>A0A1F4TIK4_UNCSA</name>
<keyword evidence="2" id="KW-0812">Transmembrane</keyword>
<dbReference type="AlphaFoldDB" id="A0A1F4TIK4"/>